<feature type="transmembrane region" description="Helical" evidence="7">
    <location>
        <begin position="79"/>
        <end position="98"/>
    </location>
</feature>
<feature type="transmembrane region" description="Helical" evidence="7">
    <location>
        <begin position="48"/>
        <end position="67"/>
    </location>
</feature>
<dbReference type="InterPro" id="IPR026082">
    <property type="entry name" value="ABCA"/>
</dbReference>
<dbReference type="EMBL" id="JI169072">
    <property type="protein sequence ID" value="ADY43632.1"/>
    <property type="molecule type" value="mRNA"/>
</dbReference>
<evidence type="ECO:0000256" key="6">
    <source>
        <dbReference type="ARBA" id="ARBA00023136"/>
    </source>
</evidence>
<dbReference type="PROSITE" id="PS00211">
    <property type="entry name" value="ABC_TRANSPORTER_1"/>
    <property type="match status" value="1"/>
</dbReference>
<dbReference type="Gene3D" id="3.40.50.300">
    <property type="entry name" value="P-loop containing nucleotide triphosphate hydrolases"/>
    <property type="match status" value="1"/>
</dbReference>
<comment type="subcellular location">
    <subcellularLocation>
        <location evidence="1">Membrane</location>
        <topology evidence="1">Multi-pass membrane protein</topology>
    </subcellularLocation>
</comment>
<reference evidence="9" key="1">
    <citation type="journal article" date="2011" name="Genome Res.">
        <title>Deep small RNA sequencing from the nematode Ascaris reveals conservation, functional diversification, and novel developmental profiles.</title>
        <authorList>
            <person name="Wang J."/>
            <person name="Czech B."/>
            <person name="Crunk A."/>
            <person name="Wallace A."/>
            <person name="Mitreva M."/>
            <person name="Hannon G.J."/>
            <person name="Davis R.E."/>
        </authorList>
    </citation>
    <scope>NUCLEOTIDE SEQUENCE</scope>
</reference>
<dbReference type="InterPro" id="IPR017871">
    <property type="entry name" value="ABC_transporter-like_CS"/>
</dbReference>
<evidence type="ECO:0000313" key="9">
    <source>
        <dbReference type="EMBL" id="ADY43632.1"/>
    </source>
</evidence>
<dbReference type="GO" id="GO:0005524">
    <property type="term" value="F:ATP binding"/>
    <property type="evidence" value="ECO:0007669"/>
    <property type="project" value="UniProtKB-KW"/>
</dbReference>
<name>F1L0H8_ASCSU</name>
<dbReference type="GO" id="GO:0140359">
    <property type="term" value="F:ABC-type transporter activity"/>
    <property type="evidence" value="ECO:0007669"/>
    <property type="project" value="InterPro"/>
</dbReference>
<dbReference type="InterPro" id="IPR027417">
    <property type="entry name" value="P-loop_NTPase"/>
</dbReference>
<dbReference type="PANTHER" id="PTHR19229">
    <property type="entry name" value="ATP-BINDING CASSETTE TRANSPORTER SUBFAMILY A ABCA"/>
    <property type="match status" value="1"/>
</dbReference>
<dbReference type="GO" id="GO:0016020">
    <property type="term" value="C:membrane"/>
    <property type="evidence" value="ECO:0007669"/>
    <property type="project" value="UniProtKB-SubCell"/>
</dbReference>
<dbReference type="InterPro" id="IPR056264">
    <property type="entry name" value="R2_ABCA1-4-like"/>
</dbReference>
<feature type="domain" description="ABC transporter" evidence="8">
    <location>
        <begin position="263"/>
        <end position="493"/>
    </location>
</feature>
<dbReference type="Pfam" id="PF12698">
    <property type="entry name" value="ABC2_membrane_3"/>
    <property type="match status" value="1"/>
</dbReference>
<organism evidence="9">
    <name type="scientific">Ascaris suum</name>
    <name type="common">Pig roundworm</name>
    <name type="synonym">Ascaris lumbricoides</name>
    <dbReference type="NCBI Taxonomy" id="6253"/>
    <lineage>
        <taxon>Eukaryota</taxon>
        <taxon>Metazoa</taxon>
        <taxon>Ecdysozoa</taxon>
        <taxon>Nematoda</taxon>
        <taxon>Chromadorea</taxon>
        <taxon>Rhabditida</taxon>
        <taxon>Spirurina</taxon>
        <taxon>Ascaridomorpha</taxon>
        <taxon>Ascaridoidea</taxon>
        <taxon>Ascarididae</taxon>
        <taxon>Ascaris</taxon>
    </lineage>
</organism>
<evidence type="ECO:0000259" key="8">
    <source>
        <dbReference type="PROSITE" id="PS50893"/>
    </source>
</evidence>
<protein>
    <submittedName>
        <fullName evidence="9">ATP-binding cassette sub-family A member 3</fullName>
    </submittedName>
</protein>
<feature type="transmembrane region" description="Helical" evidence="7">
    <location>
        <begin position="186"/>
        <end position="208"/>
    </location>
</feature>
<evidence type="ECO:0000256" key="4">
    <source>
        <dbReference type="ARBA" id="ARBA00022840"/>
    </source>
</evidence>
<evidence type="ECO:0000256" key="7">
    <source>
        <dbReference type="SAM" id="Phobius"/>
    </source>
</evidence>
<dbReference type="Pfam" id="PF00005">
    <property type="entry name" value="ABC_tran"/>
    <property type="match status" value="1"/>
</dbReference>
<feature type="transmembrane region" description="Helical" evidence="7">
    <location>
        <begin position="110"/>
        <end position="131"/>
    </location>
</feature>
<keyword evidence="3" id="KW-0547">Nucleotide-binding</keyword>
<evidence type="ECO:0000256" key="3">
    <source>
        <dbReference type="ARBA" id="ARBA00022741"/>
    </source>
</evidence>
<keyword evidence="4 9" id="KW-0067">ATP-binding</keyword>
<dbReference type="Pfam" id="PF23321">
    <property type="entry name" value="R1_ABCA1"/>
    <property type="match status" value="1"/>
</dbReference>
<keyword evidence="2 7" id="KW-0812">Transmembrane</keyword>
<dbReference type="InterPro" id="IPR003593">
    <property type="entry name" value="AAA+_ATPase"/>
</dbReference>
<dbReference type="PROSITE" id="PS50893">
    <property type="entry name" value="ABC_TRANSPORTER_2"/>
    <property type="match status" value="1"/>
</dbReference>
<dbReference type="CDD" id="cd03263">
    <property type="entry name" value="ABC_subfamily_A"/>
    <property type="match status" value="1"/>
</dbReference>
<evidence type="ECO:0000256" key="2">
    <source>
        <dbReference type="ARBA" id="ARBA00022692"/>
    </source>
</evidence>
<sequence length="582" mass="65099">MMSGLRPWMYWITAFIWDATCFLLPTLLFIAIFYAFDIKEYTNRNVVPLQLILVMLLYGWSQIPFVYSFSFAFTSPPKGYTLIVMYSIITGMIGLITVPIIEQAAGENNAYIASVVFSFVFPAYNIGGCFIKVYGNEFGREACALIDCSSPLFKEMLSQCCGSSEERIYSSNVISDSTKRGILIELLFFIAQGFLFWFTTITIEYRLLNKFTTQLLRKKPSTNSSLDNMAFDSESKQSVNSEDSDVVSEMDIVKSINPISTAVVVRDLQKWYGQLCAVDGVTFHVETESCFGLLGVNGAGKTSTFHMLTGESRISHGDAFINGCSVKDNWRKAMANVGYCPQFDAIIEEMSGEETLTMFARIHGLCEEDISSAVNAIIRAVGIDAYAKRPVKTYSGGNKRRLSLGIALVALPDVLLLDEPTTGVDPKARRFIWEILSKVREQGTALILTSHTMEECEALCTRMAIMVSGRFRCLGSAQHLKSKFGAGYTLILRLKSMENADQVKKEIAVAFPGSMLKEEHAIQLTYELVKRDGVKWSSLFQRMEGIAARFDIADYSLSQTTLEQVFLEFSRNASVRRMTNHS</sequence>
<proteinExistence type="evidence at transcript level"/>
<dbReference type="InterPro" id="IPR013525">
    <property type="entry name" value="ABC2_TM"/>
</dbReference>
<dbReference type="FunFam" id="3.40.50.300:FF:000327">
    <property type="entry name" value="ATP-binding cassette sub-family A member 3"/>
    <property type="match status" value="1"/>
</dbReference>
<dbReference type="InterPro" id="IPR003439">
    <property type="entry name" value="ABC_transporter-like_ATP-bd"/>
</dbReference>
<dbReference type="AlphaFoldDB" id="F1L0H8"/>
<evidence type="ECO:0000256" key="1">
    <source>
        <dbReference type="ARBA" id="ARBA00004141"/>
    </source>
</evidence>
<evidence type="ECO:0000256" key="5">
    <source>
        <dbReference type="ARBA" id="ARBA00022989"/>
    </source>
</evidence>
<feature type="transmembrane region" description="Helical" evidence="7">
    <location>
        <begin position="12"/>
        <end position="36"/>
    </location>
</feature>
<accession>F1L0H8</accession>
<dbReference type="PANTHER" id="PTHR19229:SF250">
    <property type="entry name" value="ABC TRANSPORTER DOMAIN-CONTAINING PROTEIN-RELATED"/>
    <property type="match status" value="1"/>
</dbReference>
<keyword evidence="5 7" id="KW-1133">Transmembrane helix</keyword>
<keyword evidence="6 7" id="KW-0472">Membrane</keyword>
<dbReference type="GO" id="GO:0005319">
    <property type="term" value="F:lipid transporter activity"/>
    <property type="evidence" value="ECO:0007669"/>
    <property type="project" value="TreeGrafter"/>
</dbReference>
<dbReference type="SMART" id="SM00382">
    <property type="entry name" value="AAA"/>
    <property type="match status" value="1"/>
</dbReference>
<dbReference type="GO" id="GO:0016887">
    <property type="term" value="F:ATP hydrolysis activity"/>
    <property type="evidence" value="ECO:0007669"/>
    <property type="project" value="InterPro"/>
</dbReference>
<dbReference type="SUPFAM" id="SSF52540">
    <property type="entry name" value="P-loop containing nucleoside triphosphate hydrolases"/>
    <property type="match status" value="1"/>
</dbReference>